<dbReference type="RefSeq" id="WP_009836879.1">
    <property type="nucleotide sequence ID" value="NZ_AAOH01000001.1"/>
</dbReference>
<evidence type="ECO:0000313" key="2">
    <source>
        <dbReference type="EMBL" id="EAR30581.1"/>
    </source>
</evidence>
<dbReference type="eggNOG" id="ENOG50302QN">
    <property type="taxonomic scope" value="Bacteria"/>
</dbReference>
<dbReference type="EMBL" id="AAOH01000001">
    <property type="protein sequence ID" value="EAR30581.1"/>
    <property type="molecule type" value="Genomic_DNA"/>
</dbReference>
<proteinExistence type="predicted"/>
<keyword evidence="3" id="KW-1185">Reference proteome</keyword>
<dbReference type="OrthoDB" id="5701613at2"/>
<organism evidence="2 3">
    <name type="scientific">Pseudoalteromonas tunicata D2</name>
    <dbReference type="NCBI Taxonomy" id="87626"/>
    <lineage>
        <taxon>Bacteria</taxon>
        <taxon>Pseudomonadati</taxon>
        <taxon>Pseudomonadota</taxon>
        <taxon>Gammaproteobacteria</taxon>
        <taxon>Alteromonadales</taxon>
        <taxon>Pseudoalteromonadaceae</taxon>
        <taxon>Pseudoalteromonas</taxon>
    </lineage>
</organism>
<keyword evidence="1" id="KW-1133">Transmembrane helix</keyword>
<sequence length="312" mass="35669">MSNKLKIACALLLFLLPLQLCFSLTTYFQHQTLVEQSVASVQTRIALDLPRLSLPNDKLHIVGNPFAVTAYLDKINQQLLLQELPVQVVSLQAISAKKSNVSRADSKRYQLLTPDNQVEIKLIEQPLPFIALLSVWPLLLSIVGVYLSKDHIKSWRNPEPAEPEVLIEQEPLKILINLQNKMVINSVTQHEVPLANKPLCFYIALMEFCQNNKDITLNQNKDVPEELVELANKYFYRLIDLGHIVRKRPNFTNSLEKTLSEIRAALDEVFAEHPEEKEIYYPPKAHGEGSRSKLHHYGLNKIDKIHFEVIGK</sequence>
<name>A4C4U9_9GAMM</name>
<keyword evidence="1" id="KW-0472">Membrane</keyword>
<accession>A4C4U9</accession>
<gene>
    <name evidence="2" type="ORF">PTD2_03391</name>
</gene>
<feature type="transmembrane region" description="Helical" evidence="1">
    <location>
        <begin position="127"/>
        <end position="147"/>
    </location>
</feature>
<dbReference type="AlphaFoldDB" id="A4C4U9"/>
<dbReference type="HOGENOM" id="CLU_882413_0_0_6"/>
<keyword evidence="1" id="KW-0812">Transmembrane</keyword>
<protein>
    <submittedName>
        <fullName evidence="2">Uncharacterized protein</fullName>
    </submittedName>
</protein>
<comment type="caution">
    <text evidence="2">The sequence shown here is derived from an EMBL/GenBank/DDBJ whole genome shotgun (WGS) entry which is preliminary data.</text>
</comment>
<evidence type="ECO:0000313" key="3">
    <source>
        <dbReference type="Proteomes" id="UP000006201"/>
    </source>
</evidence>
<evidence type="ECO:0000256" key="1">
    <source>
        <dbReference type="SAM" id="Phobius"/>
    </source>
</evidence>
<dbReference type="STRING" id="87626.PTD2_03391"/>
<dbReference type="Proteomes" id="UP000006201">
    <property type="component" value="Unassembled WGS sequence"/>
</dbReference>
<reference evidence="2 3" key="1">
    <citation type="submission" date="2006-02" db="EMBL/GenBank/DDBJ databases">
        <authorList>
            <person name="Moran M.A."/>
            <person name="Kjelleberg S."/>
            <person name="Egan S."/>
            <person name="Saunders N."/>
            <person name="Thomas T."/>
            <person name="Ferriera S."/>
            <person name="Johnson J."/>
            <person name="Kravitz S."/>
            <person name="Halpern A."/>
            <person name="Remington K."/>
            <person name="Beeson K."/>
            <person name="Tran B."/>
            <person name="Rogers Y.-H."/>
            <person name="Friedman R."/>
            <person name="Venter J.C."/>
        </authorList>
    </citation>
    <scope>NUCLEOTIDE SEQUENCE [LARGE SCALE GENOMIC DNA]</scope>
    <source>
        <strain evidence="2 3">D2</strain>
    </source>
</reference>